<dbReference type="EMBL" id="RJVQ01000003">
    <property type="protein sequence ID" value="RQW63499.1"/>
    <property type="molecule type" value="Genomic_DNA"/>
</dbReference>
<gene>
    <name evidence="1" type="ORF">EES38_09640</name>
</gene>
<dbReference type="RefSeq" id="WP_124936962.1">
    <property type="nucleotide sequence ID" value="NZ_RJVQ01000003.1"/>
</dbReference>
<proteinExistence type="predicted"/>
<keyword evidence="2" id="KW-1185">Reference proteome</keyword>
<dbReference type="AlphaFoldDB" id="A0A3N9TH30"/>
<accession>A0A3N9TH30</accession>
<dbReference type="OrthoDB" id="5918947at2"/>
<evidence type="ECO:0000313" key="1">
    <source>
        <dbReference type="EMBL" id="RQW63499.1"/>
    </source>
</evidence>
<protein>
    <recommendedName>
        <fullName evidence="3">Lipoprotein</fullName>
    </recommendedName>
</protein>
<evidence type="ECO:0000313" key="2">
    <source>
        <dbReference type="Proteomes" id="UP000281112"/>
    </source>
</evidence>
<sequence>MKKVGLVIALALALVGCKNGFEGEYSAQTGANNELLSNIAQYAPQDNIVIGEDYIDIEGKRTQFDKIFERSSGGKRYLVFERNNQEVDVWKIVDDKTLIQEKGLLNITYHKVK</sequence>
<dbReference type="PROSITE" id="PS51257">
    <property type="entry name" value="PROKAR_LIPOPROTEIN"/>
    <property type="match status" value="1"/>
</dbReference>
<name>A0A3N9TH30_9VIBR</name>
<comment type="caution">
    <text evidence="1">The sequence shown here is derived from an EMBL/GenBank/DDBJ whole genome shotgun (WGS) entry which is preliminary data.</text>
</comment>
<evidence type="ECO:0008006" key="3">
    <source>
        <dbReference type="Google" id="ProtNLM"/>
    </source>
</evidence>
<dbReference type="Proteomes" id="UP000281112">
    <property type="component" value="Unassembled WGS sequence"/>
</dbReference>
<organism evidence="1 2">
    <name type="scientific">Vibrio viridaestus</name>
    <dbReference type="NCBI Taxonomy" id="2487322"/>
    <lineage>
        <taxon>Bacteria</taxon>
        <taxon>Pseudomonadati</taxon>
        <taxon>Pseudomonadota</taxon>
        <taxon>Gammaproteobacteria</taxon>
        <taxon>Vibrionales</taxon>
        <taxon>Vibrionaceae</taxon>
        <taxon>Vibrio</taxon>
    </lineage>
</organism>
<reference evidence="1 2" key="1">
    <citation type="submission" date="2018-11" db="EMBL/GenBank/DDBJ databases">
        <title>Vibrio LJC006 sp. nov., isolated from seawater during the bloom of the enteromorpha.</title>
        <authorList>
            <person name="Liang J."/>
        </authorList>
    </citation>
    <scope>NUCLEOTIDE SEQUENCE [LARGE SCALE GENOMIC DNA]</scope>
    <source>
        <strain evidence="1 2">LJC006</strain>
    </source>
</reference>